<name>A0A072NH35_9GAMM</name>
<sequence length="39" mass="4442">MAKPQLRANAGILDNVDNLKDVMIWQGYAWMTHDLIVSL</sequence>
<protein>
    <submittedName>
        <fullName evidence="1">Uncharacterized protein</fullName>
    </submittedName>
</protein>
<dbReference type="Proteomes" id="UP000035057">
    <property type="component" value="Unassembled WGS sequence"/>
</dbReference>
<evidence type="ECO:0000313" key="2">
    <source>
        <dbReference type="Proteomes" id="UP000035057"/>
    </source>
</evidence>
<proteinExistence type="predicted"/>
<organism evidence="1 2">
    <name type="scientific">Marinobacter nitratireducens</name>
    <dbReference type="NCBI Taxonomy" id="1137280"/>
    <lineage>
        <taxon>Bacteria</taxon>
        <taxon>Pseudomonadati</taxon>
        <taxon>Pseudomonadota</taxon>
        <taxon>Gammaproteobacteria</taxon>
        <taxon>Pseudomonadales</taxon>
        <taxon>Marinobacteraceae</taxon>
        <taxon>Marinobacter</taxon>
    </lineage>
</organism>
<gene>
    <name evidence="1" type="ORF">D777_01074</name>
</gene>
<dbReference type="AlphaFoldDB" id="A0A072NH35"/>
<keyword evidence="2" id="KW-1185">Reference proteome</keyword>
<dbReference type="EMBL" id="ANIE01000003">
    <property type="protein sequence ID" value="KEF32440.1"/>
    <property type="molecule type" value="Genomic_DNA"/>
</dbReference>
<evidence type="ECO:0000313" key="1">
    <source>
        <dbReference type="EMBL" id="KEF32440.1"/>
    </source>
</evidence>
<comment type="caution">
    <text evidence="1">The sequence shown here is derived from an EMBL/GenBank/DDBJ whole genome shotgun (WGS) entry which is preliminary data.</text>
</comment>
<dbReference type="PATRIC" id="fig|1137280.3.peg.889"/>
<dbReference type="STRING" id="1137280.D777_01074"/>
<reference evidence="1 2" key="1">
    <citation type="submission" date="2012-12" db="EMBL/GenBank/DDBJ databases">
        <title>Genome assembly of Marinobacter sp. AK21.</title>
        <authorList>
            <person name="Khatri I."/>
            <person name="Kumar R."/>
            <person name="Vaidya B."/>
            <person name="Subramanian S."/>
            <person name="Pinnaka A."/>
        </authorList>
    </citation>
    <scope>NUCLEOTIDE SEQUENCE [LARGE SCALE GENOMIC DNA]</scope>
    <source>
        <strain evidence="1 2">AK21</strain>
    </source>
</reference>
<accession>A0A072NH35</accession>